<dbReference type="Pfam" id="PF13556">
    <property type="entry name" value="HTH_30"/>
    <property type="match status" value="1"/>
</dbReference>
<proteinExistence type="inferred from homology"/>
<comment type="caution">
    <text evidence="4">The sequence shown here is derived from an EMBL/GenBank/DDBJ whole genome shotgun (WGS) entry which is preliminary data.</text>
</comment>
<sequence>MAVRCGDIINLPSLQKIRLVAGADGLDRNVRWVYAVEVLEDTLQVSTWLNGGELLFLTGIGLKEDAQLLPELIRSVAAKNIAGLVVFTGPYVKSIAAAAANAADELKIPLFELPWEVKLVEVTHEICSAIIMKEMEERSLHNLLENILFSHFDSSDNFRQITALYGYNLAEPHRVLIADIDDFESFLKSRALGGEKEVIELKQRFQKVVQNALARYNLKALSMPRSDSIIILLPAPVDDDNIVKKLVDQIRKGVAERLGLTVSVGIGNCYRELKEMKKSLHQAEQALQVAKRDRAKNSTRFYQNLGIYRILLGYDNRPELESIFREMLGELVQYDRLNGTDLLGTLEVFLEEQGNQITAARRLFIHRNTLAYRLQKIESISGFSMSSAEDCFNLQLALKIRKLLAQIMP</sequence>
<dbReference type="InterPro" id="IPR042070">
    <property type="entry name" value="PucR_C-HTH_sf"/>
</dbReference>
<dbReference type="InterPro" id="IPR000160">
    <property type="entry name" value="GGDEF_dom"/>
</dbReference>
<dbReference type="Proteomes" id="UP000295008">
    <property type="component" value="Unassembled WGS sequence"/>
</dbReference>
<reference evidence="4 5" key="1">
    <citation type="submission" date="2019-03" db="EMBL/GenBank/DDBJ databases">
        <title>Genomic Encyclopedia of Type Strains, Phase IV (KMG-IV): sequencing the most valuable type-strain genomes for metagenomic binning, comparative biology and taxonomic classification.</title>
        <authorList>
            <person name="Goeker M."/>
        </authorList>
    </citation>
    <scope>NUCLEOTIDE SEQUENCE [LARGE SCALE GENOMIC DNA]</scope>
    <source>
        <strain evidence="4 5">LX-B</strain>
    </source>
</reference>
<evidence type="ECO:0000259" key="3">
    <source>
        <dbReference type="PROSITE" id="PS50887"/>
    </source>
</evidence>
<keyword evidence="2" id="KW-0175">Coiled coil</keyword>
<dbReference type="PANTHER" id="PTHR33744">
    <property type="entry name" value="CARBOHYDRATE DIACID REGULATOR"/>
    <property type="match status" value="1"/>
</dbReference>
<dbReference type="InterPro" id="IPR041522">
    <property type="entry name" value="CdaR_GGDEF"/>
</dbReference>
<feature type="coiled-coil region" evidence="2">
    <location>
        <begin position="266"/>
        <end position="293"/>
    </location>
</feature>
<protein>
    <submittedName>
        <fullName evidence="4">PucR-like helix-turn-helix protein</fullName>
    </submittedName>
</protein>
<dbReference type="EMBL" id="SLUN01000010">
    <property type="protein sequence ID" value="TCL70043.1"/>
    <property type="molecule type" value="Genomic_DNA"/>
</dbReference>
<dbReference type="InterPro" id="IPR012914">
    <property type="entry name" value="PucR_dom"/>
</dbReference>
<feature type="domain" description="GGDEF" evidence="3">
    <location>
        <begin position="171"/>
        <end position="304"/>
    </location>
</feature>
<evidence type="ECO:0000313" key="5">
    <source>
        <dbReference type="Proteomes" id="UP000295008"/>
    </source>
</evidence>
<keyword evidence="5" id="KW-1185">Reference proteome</keyword>
<dbReference type="SUPFAM" id="SSF46689">
    <property type="entry name" value="Homeodomain-like"/>
    <property type="match status" value="1"/>
</dbReference>
<name>A0A4R1RU12_HYDET</name>
<gene>
    <name evidence="4" type="ORF">EDC14_101032</name>
</gene>
<comment type="similarity">
    <text evidence="1">Belongs to the CdaR family.</text>
</comment>
<dbReference type="OrthoDB" id="9792148at2"/>
<evidence type="ECO:0000256" key="1">
    <source>
        <dbReference type="ARBA" id="ARBA00006754"/>
    </source>
</evidence>
<dbReference type="PANTHER" id="PTHR33744:SF1">
    <property type="entry name" value="DNA-BINDING TRANSCRIPTIONAL ACTIVATOR ADER"/>
    <property type="match status" value="1"/>
</dbReference>
<dbReference type="Pfam" id="PF17853">
    <property type="entry name" value="GGDEF_2"/>
    <property type="match status" value="1"/>
</dbReference>
<dbReference type="AlphaFoldDB" id="A0A4R1RU12"/>
<dbReference type="InterPro" id="IPR009057">
    <property type="entry name" value="Homeodomain-like_sf"/>
</dbReference>
<accession>A0A4R1RU12</accession>
<evidence type="ECO:0000313" key="4">
    <source>
        <dbReference type="EMBL" id="TCL70043.1"/>
    </source>
</evidence>
<dbReference type="InterPro" id="IPR051448">
    <property type="entry name" value="CdaR-like_regulators"/>
</dbReference>
<dbReference type="Gene3D" id="1.10.10.2840">
    <property type="entry name" value="PucR C-terminal helix-turn-helix domain"/>
    <property type="match status" value="1"/>
</dbReference>
<dbReference type="Pfam" id="PF07905">
    <property type="entry name" value="PucR"/>
    <property type="match status" value="1"/>
</dbReference>
<evidence type="ECO:0000256" key="2">
    <source>
        <dbReference type="SAM" id="Coils"/>
    </source>
</evidence>
<dbReference type="RefSeq" id="WP_132014133.1">
    <property type="nucleotide sequence ID" value="NZ_SLUN01000010.1"/>
</dbReference>
<organism evidence="4 5">
    <name type="scientific">Hydrogenispora ethanolica</name>
    <dbReference type="NCBI Taxonomy" id="1082276"/>
    <lineage>
        <taxon>Bacteria</taxon>
        <taxon>Bacillati</taxon>
        <taxon>Bacillota</taxon>
        <taxon>Hydrogenispora</taxon>
    </lineage>
</organism>
<dbReference type="PROSITE" id="PS50887">
    <property type="entry name" value="GGDEF"/>
    <property type="match status" value="1"/>
</dbReference>
<dbReference type="InterPro" id="IPR025736">
    <property type="entry name" value="PucR_C-HTH_dom"/>
</dbReference>